<feature type="transmembrane region" description="Helical" evidence="1">
    <location>
        <begin position="50"/>
        <end position="69"/>
    </location>
</feature>
<dbReference type="PANTHER" id="PTHR34947:SF3">
    <property type="entry name" value="TRANSMEMBRANE PROTEIN"/>
    <property type="match status" value="1"/>
</dbReference>
<dbReference type="Proteomes" id="UP001157006">
    <property type="component" value="Chromosome 1L"/>
</dbReference>
<evidence type="ECO:0000256" key="1">
    <source>
        <dbReference type="SAM" id="Phobius"/>
    </source>
</evidence>
<sequence length="188" mass="21932">MDSFNLFQSRTFKFLLSFSLFCVLFSLLFQSLKPFLIQYYYSFYTIDKSYMFLLSNTLLAFIALCSTIFNTSSPNTHESIEHVLDNDKSNQFEPYTTEAEIAEPIDSDNILETETPKEDEEENSLMIVEAKGEENAPMITDEDETEELNKKCEDFIRKMKATFCYDSYAEKSNYYNNHQNQSSLVLVN</sequence>
<proteinExistence type="predicted"/>
<name>A0AAV0YS01_VICFA</name>
<dbReference type="AlphaFoldDB" id="A0AAV0YS01"/>
<feature type="transmembrane region" description="Helical" evidence="1">
    <location>
        <begin position="12"/>
        <end position="29"/>
    </location>
</feature>
<evidence type="ECO:0008006" key="4">
    <source>
        <dbReference type="Google" id="ProtNLM"/>
    </source>
</evidence>
<dbReference type="PANTHER" id="PTHR34947">
    <property type="entry name" value="TRANSMEMBRANE PROTEIN"/>
    <property type="match status" value="1"/>
</dbReference>
<keyword evidence="1" id="KW-1133">Transmembrane helix</keyword>
<gene>
    <name evidence="2" type="ORF">VFH_I286760</name>
</gene>
<reference evidence="2 3" key="1">
    <citation type="submission" date="2023-01" db="EMBL/GenBank/DDBJ databases">
        <authorList>
            <person name="Kreplak J."/>
        </authorList>
    </citation>
    <scope>NUCLEOTIDE SEQUENCE [LARGE SCALE GENOMIC DNA]</scope>
</reference>
<evidence type="ECO:0000313" key="2">
    <source>
        <dbReference type="EMBL" id="CAI8587160.1"/>
    </source>
</evidence>
<keyword evidence="1" id="KW-0472">Membrane</keyword>
<protein>
    <recommendedName>
        <fullName evidence="4">Transmembrane protein</fullName>
    </recommendedName>
</protein>
<keyword evidence="1" id="KW-0812">Transmembrane</keyword>
<evidence type="ECO:0000313" key="3">
    <source>
        <dbReference type="Proteomes" id="UP001157006"/>
    </source>
</evidence>
<accession>A0AAV0YS01</accession>
<dbReference type="EMBL" id="OX451736">
    <property type="protein sequence ID" value="CAI8587160.1"/>
    <property type="molecule type" value="Genomic_DNA"/>
</dbReference>
<keyword evidence="3" id="KW-1185">Reference proteome</keyword>
<organism evidence="2 3">
    <name type="scientific">Vicia faba</name>
    <name type="common">Broad bean</name>
    <name type="synonym">Faba vulgaris</name>
    <dbReference type="NCBI Taxonomy" id="3906"/>
    <lineage>
        <taxon>Eukaryota</taxon>
        <taxon>Viridiplantae</taxon>
        <taxon>Streptophyta</taxon>
        <taxon>Embryophyta</taxon>
        <taxon>Tracheophyta</taxon>
        <taxon>Spermatophyta</taxon>
        <taxon>Magnoliopsida</taxon>
        <taxon>eudicotyledons</taxon>
        <taxon>Gunneridae</taxon>
        <taxon>Pentapetalae</taxon>
        <taxon>rosids</taxon>
        <taxon>fabids</taxon>
        <taxon>Fabales</taxon>
        <taxon>Fabaceae</taxon>
        <taxon>Papilionoideae</taxon>
        <taxon>50 kb inversion clade</taxon>
        <taxon>NPAAA clade</taxon>
        <taxon>Hologalegina</taxon>
        <taxon>IRL clade</taxon>
        <taxon>Fabeae</taxon>
        <taxon>Vicia</taxon>
    </lineage>
</organism>